<evidence type="ECO:0000313" key="6">
    <source>
        <dbReference type="Proteomes" id="UP000006786"/>
    </source>
</evidence>
<dbReference type="EMBL" id="AMRM01000012">
    <property type="protein sequence ID" value="EKF18569.1"/>
    <property type="molecule type" value="Genomic_DNA"/>
</dbReference>
<dbReference type="PATRIC" id="fig|391937.3.peg.2414"/>
<dbReference type="GO" id="GO:0046872">
    <property type="term" value="F:metal ion binding"/>
    <property type="evidence" value="ECO:0007669"/>
    <property type="project" value="UniProtKB-KW"/>
</dbReference>
<keyword evidence="3" id="KW-0378">Hydrolase</keyword>
<proteinExistence type="predicted"/>
<keyword evidence="1" id="KW-0645">Protease</keyword>
<evidence type="ECO:0000256" key="1">
    <source>
        <dbReference type="ARBA" id="ARBA00022670"/>
    </source>
</evidence>
<dbReference type="SUPFAM" id="SSF53187">
    <property type="entry name" value="Zn-dependent exopeptidases"/>
    <property type="match status" value="1"/>
</dbReference>
<dbReference type="Pfam" id="PF07687">
    <property type="entry name" value="M20_dimer"/>
    <property type="match status" value="1"/>
</dbReference>
<dbReference type="PANTHER" id="PTHR43270">
    <property type="entry name" value="BETA-ALA-HIS DIPEPTIDASE"/>
    <property type="match status" value="1"/>
</dbReference>
<evidence type="ECO:0000256" key="3">
    <source>
        <dbReference type="ARBA" id="ARBA00022801"/>
    </source>
</evidence>
<dbReference type="NCBIfam" id="NF006579">
    <property type="entry name" value="PRK09104.1"/>
    <property type="match status" value="1"/>
</dbReference>
<evidence type="ECO:0000313" key="5">
    <source>
        <dbReference type="EMBL" id="EKF18569.1"/>
    </source>
</evidence>
<dbReference type="RefSeq" id="WP_008597114.1">
    <property type="nucleotide sequence ID" value="NZ_AMRM01000012.1"/>
</dbReference>
<comment type="caution">
    <text evidence="5">The sequence shown here is derived from an EMBL/GenBank/DDBJ whole genome shotgun (WGS) entry which is preliminary data.</text>
</comment>
<organism evidence="5 6">
    <name type="scientific">Nitratireductor pacificus pht-3B</name>
    <dbReference type="NCBI Taxonomy" id="391937"/>
    <lineage>
        <taxon>Bacteria</taxon>
        <taxon>Pseudomonadati</taxon>
        <taxon>Pseudomonadota</taxon>
        <taxon>Alphaproteobacteria</taxon>
        <taxon>Hyphomicrobiales</taxon>
        <taxon>Phyllobacteriaceae</taxon>
        <taxon>Nitratireductor</taxon>
    </lineage>
</organism>
<accession>K2LLA8</accession>
<reference evidence="5 6" key="1">
    <citation type="journal article" date="2012" name="J. Bacteriol.">
        <title>Genome Sequence of Nitratireductor pacificus Type Strain pht-3B.</title>
        <authorList>
            <person name="Lai Q."/>
            <person name="Li G."/>
            <person name="Shao Z."/>
        </authorList>
    </citation>
    <scope>NUCLEOTIDE SEQUENCE [LARGE SCALE GENOMIC DNA]</scope>
    <source>
        <strain evidence="6">pht-3B</strain>
    </source>
</reference>
<keyword evidence="2" id="KW-0479">Metal-binding</keyword>
<dbReference type="Gene3D" id="3.40.630.10">
    <property type="entry name" value="Zn peptidases"/>
    <property type="match status" value="1"/>
</dbReference>
<name>K2LLA8_9HYPH</name>
<dbReference type="InterPro" id="IPR002933">
    <property type="entry name" value="Peptidase_M20"/>
</dbReference>
<dbReference type="GO" id="GO:0006508">
    <property type="term" value="P:proteolysis"/>
    <property type="evidence" value="ECO:0007669"/>
    <property type="project" value="UniProtKB-KW"/>
</dbReference>
<evidence type="ECO:0000259" key="4">
    <source>
        <dbReference type="Pfam" id="PF07687"/>
    </source>
</evidence>
<dbReference type="eggNOG" id="COG0624">
    <property type="taxonomic scope" value="Bacteria"/>
</dbReference>
<keyword evidence="6" id="KW-1185">Reference proteome</keyword>
<dbReference type="Proteomes" id="UP000006786">
    <property type="component" value="Unassembled WGS sequence"/>
</dbReference>
<dbReference type="OrthoDB" id="9761532at2"/>
<dbReference type="Gene3D" id="3.30.70.360">
    <property type="match status" value="1"/>
</dbReference>
<gene>
    <name evidence="5" type="ORF">NA2_11744</name>
</gene>
<dbReference type="PANTHER" id="PTHR43270:SF12">
    <property type="entry name" value="SUCCINYL-DIAMINOPIMELATE DESUCCINYLASE"/>
    <property type="match status" value="1"/>
</dbReference>
<evidence type="ECO:0000256" key="2">
    <source>
        <dbReference type="ARBA" id="ARBA00022723"/>
    </source>
</evidence>
<sequence length="477" mass="51503">MTIWNVEQAIALTRAEEDQNIARLGDFVRIESVSMDPAKAPQVMQASQWLAKELGRIGFNNIRIHETDGHPIVTADWMQAEQGAPTVLIYGHVDVQPVEPVADWTVAPFDITMRDERLYGRGSTDDKGQVLMHLIALDALMRTGGGKLPCNVKLVVDAEEEIGSPSLLGWMKANPELVQADFAIVSDSPMYDYNVPSIGTSLRGIVNLEVRLRSAGGDVHAGQFGGAIPNAARSLARILVSLHDEDGRVAVPGFYEGVPDISAEEREGYEKLPFEEKAWLASIGATGTEGEAGFSTLERTWIRPTLEINGLFSGHTAEGTKAIVPATATAKISCRMVAGQNPEAIQKKVARHIVSLAPANVLCEVRELSIVPPAAIDHRMPAVQLAVDSLRAAFGTDVFLVRDGGAIPAVAHLKDHFAMDTLLMGFGCPDENKHGPDEWLALLHFRKGIEALLAYWPALAQSAGASTTTTEKTRISA</sequence>
<dbReference type="GO" id="GO:0008233">
    <property type="term" value="F:peptidase activity"/>
    <property type="evidence" value="ECO:0007669"/>
    <property type="project" value="UniProtKB-KW"/>
</dbReference>
<dbReference type="NCBIfam" id="NF006053">
    <property type="entry name" value="PRK08201.1"/>
    <property type="match status" value="1"/>
</dbReference>
<dbReference type="Pfam" id="PF01546">
    <property type="entry name" value="Peptidase_M20"/>
    <property type="match status" value="1"/>
</dbReference>
<dbReference type="InterPro" id="IPR011650">
    <property type="entry name" value="Peptidase_M20_dimer"/>
</dbReference>
<dbReference type="InterPro" id="IPR051458">
    <property type="entry name" value="Cyt/Met_Dipeptidase"/>
</dbReference>
<dbReference type="STRING" id="391937.NA2_11744"/>
<protein>
    <recommendedName>
        <fullName evidence="4">Peptidase M20 dimerisation domain-containing protein</fullName>
    </recommendedName>
</protein>
<dbReference type="AlphaFoldDB" id="K2LLA8"/>
<feature type="domain" description="Peptidase M20 dimerisation" evidence="4">
    <location>
        <begin position="202"/>
        <end position="358"/>
    </location>
</feature>
<dbReference type="NCBIfam" id="NF005914">
    <property type="entry name" value="PRK07907.1"/>
    <property type="match status" value="1"/>
</dbReference>